<dbReference type="InterPro" id="IPR002182">
    <property type="entry name" value="NB-ARC"/>
</dbReference>
<feature type="region of interest" description="Disordered" evidence="1">
    <location>
        <begin position="1"/>
        <end position="23"/>
    </location>
</feature>
<evidence type="ECO:0000313" key="3">
    <source>
        <dbReference type="EMBL" id="KAK7853406.1"/>
    </source>
</evidence>
<sequence>MSRESNNRKRGREPETPSVSSVSNVELINGGELMDGVGAAVVPAMDAVEKLFGEHTELELRNSALGGGWNNHQYDQEWHSALVGLEDAEKELVARLLDDNEKSLRVISLVSEEPLGKTALARKVCNRLDIRQHFERRAWVHVPKDFAYKDVTYRGLLIIILKQIELYPSWALPRAPEFVTLHFESMSEEEMSAMLYQILMKVRFLIVLDDVCTVDVWFMLAYPFANVSNESRIILTTRDSNVASHDDLWNSRLNLMRLSDEGSWALFLKKVGRPQNSSDINNFREDNFENMSRFVSSNHATGKSVVNHGIK</sequence>
<feature type="domain" description="NB-ARC" evidence="2">
    <location>
        <begin position="90"/>
        <end position="273"/>
    </location>
</feature>
<dbReference type="InterPro" id="IPR027417">
    <property type="entry name" value="P-loop_NTPase"/>
</dbReference>
<dbReference type="Gene3D" id="3.40.50.300">
    <property type="entry name" value="P-loop containing nucleotide triphosphate hydrolases"/>
    <property type="match status" value="1"/>
</dbReference>
<keyword evidence="4" id="KW-1185">Reference proteome</keyword>
<dbReference type="AlphaFoldDB" id="A0AAW0LR04"/>
<dbReference type="InterPro" id="IPR044974">
    <property type="entry name" value="Disease_R_plants"/>
</dbReference>
<accession>A0AAW0LR04</accession>
<feature type="compositionally biased region" description="Basic and acidic residues" evidence="1">
    <location>
        <begin position="1"/>
        <end position="15"/>
    </location>
</feature>
<dbReference type="Pfam" id="PF00931">
    <property type="entry name" value="NB-ARC"/>
    <property type="match status" value="1"/>
</dbReference>
<gene>
    <name evidence="3" type="primary">RPP13_2</name>
    <name evidence="3" type="ORF">CFP56_035858</name>
</gene>
<dbReference type="GO" id="GO:0043531">
    <property type="term" value="F:ADP binding"/>
    <property type="evidence" value="ECO:0007669"/>
    <property type="project" value="InterPro"/>
</dbReference>
<evidence type="ECO:0000256" key="1">
    <source>
        <dbReference type="SAM" id="MobiDB-lite"/>
    </source>
</evidence>
<name>A0AAW0LR04_QUESU</name>
<dbReference type="GO" id="GO:0098542">
    <property type="term" value="P:defense response to other organism"/>
    <property type="evidence" value="ECO:0007669"/>
    <property type="project" value="TreeGrafter"/>
</dbReference>
<dbReference type="PANTHER" id="PTHR23155">
    <property type="entry name" value="DISEASE RESISTANCE PROTEIN RP"/>
    <property type="match status" value="1"/>
</dbReference>
<comment type="caution">
    <text evidence="3">The sequence shown here is derived from an EMBL/GenBank/DDBJ whole genome shotgun (WGS) entry which is preliminary data.</text>
</comment>
<dbReference type="EMBL" id="PKMF04000065">
    <property type="protein sequence ID" value="KAK7853406.1"/>
    <property type="molecule type" value="Genomic_DNA"/>
</dbReference>
<dbReference type="Proteomes" id="UP000237347">
    <property type="component" value="Unassembled WGS sequence"/>
</dbReference>
<dbReference type="SUPFAM" id="SSF52540">
    <property type="entry name" value="P-loop containing nucleoside triphosphate hydrolases"/>
    <property type="match status" value="1"/>
</dbReference>
<reference evidence="3 4" key="1">
    <citation type="journal article" date="2018" name="Sci. Data">
        <title>The draft genome sequence of cork oak.</title>
        <authorList>
            <person name="Ramos A.M."/>
            <person name="Usie A."/>
            <person name="Barbosa P."/>
            <person name="Barros P.M."/>
            <person name="Capote T."/>
            <person name="Chaves I."/>
            <person name="Simoes F."/>
            <person name="Abreu I."/>
            <person name="Carrasquinho I."/>
            <person name="Faro C."/>
            <person name="Guimaraes J.B."/>
            <person name="Mendonca D."/>
            <person name="Nobrega F."/>
            <person name="Rodrigues L."/>
            <person name="Saibo N.J.M."/>
            <person name="Varela M.C."/>
            <person name="Egas C."/>
            <person name="Matos J."/>
            <person name="Miguel C.M."/>
            <person name="Oliveira M.M."/>
            <person name="Ricardo C.P."/>
            <person name="Goncalves S."/>
        </authorList>
    </citation>
    <scope>NUCLEOTIDE SEQUENCE [LARGE SCALE GENOMIC DNA]</scope>
    <source>
        <strain evidence="4">cv. HL8</strain>
    </source>
</reference>
<evidence type="ECO:0000313" key="4">
    <source>
        <dbReference type="Proteomes" id="UP000237347"/>
    </source>
</evidence>
<organism evidence="3 4">
    <name type="scientific">Quercus suber</name>
    <name type="common">Cork oak</name>
    <dbReference type="NCBI Taxonomy" id="58331"/>
    <lineage>
        <taxon>Eukaryota</taxon>
        <taxon>Viridiplantae</taxon>
        <taxon>Streptophyta</taxon>
        <taxon>Embryophyta</taxon>
        <taxon>Tracheophyta</taxon>
        <taxon>Spermatophyta</taxon>
        <taxon>Magnoliopsida</taxon>
        <taxon>eudicotyledons</taxon>
        <taxon>Gunneridae</taxon>
        <taxon>Pentapetalae</taxon>
        <taxon>rosids</taxon>
        <taxon>fabids</taxon>
        <taxon>Fagales</taxon>
        <taxon>Fagaceae</taxon>
        <taxon>Quercus</taxon>
    </lineage>
</organism>
<dbReference type="PANTHER" id="PTHR23155:SF1205">
    <property type="entry name" value="DISEASE RESISTANCE PROTEIN RPM1"/>
    <property type="match status" value="1"/>
</dbReference>
<evidence type="ECO:0000259" key="2">
    <source>
        <dbReference type="Pfam" id="PF00931"/>
    </source>
</evidence>
<protein>
    <submittedName>
        <fullName evidence="3">Disease resistance protein rpp13</fullName>
    </submittedName>
</protein>
<proteinExistence type="predicted"/>
<dbReference type="Gramene" id="rna-CFP56_77800">
    <property type="protein sequence ID" value="cds-POE75192.1"/>
    <property type="gene ID" value="gene-CFP56_77800"/>
</dbReference>